<dbReference type="Pfam" id="PF13729">
    <property type="entry name" value="TraF_2"/>
    <property type="match status" value="1"/>
</dbReference>
<keyword evidence="1" id="KW-0732">Signal</keyword>
<keyword evidence="3" id="KW-1185">Reference proteome</keyword>
<dbReference type="eggNOG" id="ENOG502Z8UB">
    <property type="taxonomic scope" value="Bacteria"/>
</dbReference>
<proteinExistence type="predicted"/>
<gene>
    <name evidence="2" type="ORF">EA26_11440</name>
</gene>
<feature type="chain" id="PRO_5001950786" evidence="1">
    <location>
        <begin position="24"/>
        <end position="376"/>
    </location>
</feature>
<dbReference type="Proteomes" id="UP000029994">
    <property type="component" value="Unassembled WGS sequence"/>
</dbReference>
<organism evidence="2 3">
    <name type="scientific">Vibrio navarrensis</name>
    <dbReference type="NCBI Taxonomy" id="29495"/>
    <lineage>
        <taxon>Bacteria</taxon>
        <taxon>Pseudomonadati</taxon>
        <taxon>Pseudomonadota</taxon>
        <taxon>Gammaproteobacteria</taxon>
        <taxon>Vibrionales</taxon>
        <taxon>Vibrionaceae</taxon>
        <taxon>Vibrio</taxon>
    </lineage>
</organism>
<dbReference type="RefSeq" id="WP_039427489.1">
    <property type="nucleotide sequence ID" value="NZ_CP061844.1"/>
</dbReference>
<dbReference type="InterPro" id="IPR032811">
    <property type="entry name" value="Put_conjugal_transfer"/>
</dbReference>
<dbReference type="GeneID" id="43683783"/>
<reference evidence="2 3" key="1">
    <citation type="submission" date="2014-04" db="EMBL/GenBank/DDBJ databases">
        <title>Genome sequencing of Vibrio navarrensis strains.</title>
        <authorList>
            <person name="Gladney L.M."/>
            <person name="Katz L.S."/>
            <person name="Marino-Ramirez L."/>
            <person name="Jordan I.K."/>
        </authorList>
    </citation>
    <scope>NUCLEOTIDE SEQUENCE [LARGE SCALE GENOMIC DNA]</scope>
    <source>
        <strain evidence="2 3">ATCC 51183</strain>
    </source>
</reference>
<dbReference type="AlphaFoldDB" id="A0A099LWX5"/>
<dbReference type="EMBL" id="JMCG01000001">
    <property type="protein sequence ID" value="KGK11886.1"/>
    <property type="molecule type" value="Genomic_DNA"/>
</dbReference>
<feature type="signal peptide" evidence="1">
    <location>
        <begin position="1"/>
        <end position="23"/>
    </location>
</feature>
<comment type="caution">
    <text evidence="2">The sequence shown here is derived from an EMBL/GenBank/DDBJ whole genome shotgun (WGS) entry which is preliminary data.</text>
</comment>
<name>A0A099LWX5_9VIBR</name>
<sequence>MKMKNRYLAATIAALCGSSVANAANYAIEARSDAMGGVGTVSATYLTAPFFNPALTAVYRRNDDAGMIIPSFGISYNDPDKLVDQIEELGDLIAASDPGVVDALNNINGDQLDFEIGGVVAFGIPNKFLSATIYGKAYTESFVTPTIAPGPDPDNSYVQAVTVAVTEVGVSLGKYQTFLNQHMAFGVTPKLQRVYTYSYAATFSGYDSGDVRENETAETMFNLDAGALWFYGPFRIGVVAKNLVGRDIKTKEYTFNGTSPATTITSYEYSMRPLYTVGAGIVSDYFTLSVDYDLNEEKKFSAFDDNTQMLRAGIEVDLLRQLQLRGGYIKNMARDTDDTITAGIGISPLNLFELDISARYTNENAMGASINFLATY</sequence>
<evidence type="ECO:0000256" key="1">
    <source>
        <dbReference type="SAM" id="SignalP"/>
    </source>
</evidence>
<dbReference type="STRING" id="29495.EA26_11440"/>
<protein>
    <submittedName>
        <fullName evidence="2">Conjugal transfer protein TraF</fullName>
    </submittedName>
</protein>
<dbReference type="Gene3D" id="2.40.160.60">
    <property type="entry name" value="Outer membrane protein transport protein (OMPP1/FadL/TodX)"/>
    <property type="match status" value="1"/>
</dbReference>
<evidence type="ECO:0000313" key="3">
    <source>
        <dbReference type="Proteomes" id="UP000029994"/>
    </source>
</evidence>
<accession>A0A099LWX5</accession>
<evidence type="ECO:0000313" key="2">
    <source>
        <dbReference type="EMBL" id="KGK11886.1"/>
    </source>
</evidence>